<proteinExistence type="predicted"/>
<dbReference type="EMBL" id="GBRH01260837">
    <property type="protein sequence ID" value="JAD37058.1"/>
    <property type="molecule type" value="Transcribed_RNA"/>
</dbReference>
<accession>A0A0A8ZHA1</accession>
<organism evidence="1">
    <name type="scientific">Arundo donax</name>
    <name type="common">Giant reed</name>
    <name type="synonym">Donax arundinaceus</name>
    <dbReference type="NCBI Taxonomy" id="35708"/>
    <lineage>
        <taxon>Eukaryota</taxon>
        <taxon>Viridiplantae</taxon>
        <taxon>Streptophyta</taxon>
        <taxon>Embryophyta</taxon>
        <taxon>Tracheophyta</taxon>
        <taxon>Spermatophyta</taxon>
        <taxon>Magnoliopsida</taxon>
        <taxon>Liliopsida</taxon>
        <taxon>Poales</taxon>
        <taxon>Poaceae</taxon>
        <taxon>PACMAD clade</taxon>
        <taxon>Arundinoideae</taxon>
        <taxon>Arundineae</taxon>
        <taxon>Arundo</taxon>
    </lineage>
</organism>
<protein>
    <submittedName>
        <fullName evidence="1">Uncharacterized protein</fullName>
    </submittedName>
</protein>
<reference evidence="1" key="2">
    <citation type="journal article" date="2015" name="Data Brief">
        <title>Shoot transcriptome of the giant reed, Arundo donax.</title>
        <authorList>
            <person name="Barrero R.A."/>
            <person name="Guerrero F.D."/>
            <person name="Moolhuijzen P."/>
            <person name="Goolsby J.A."/>
            <person name="Tidwell J."/>
            <person name="Bellgard S.E."/>
            <person name="Bellgard M.I."/>
        </authorList>
    </citation>
    <scope>NUCLEOTIDE SEQUENCE</scope>
    <source>
        <tissue evidence="1">Shoot tissue taken approximately 20 cm above the soil surface</tissue>
    </source>
</reference>
<name>A0A0A8ZHA1_ARUDO</name>
<dbReference type="AlphaFoldDB" id="A0A0A8ZHA1"/>
<evidence type="ECO:0000313" key="1">
    <source>
        <dbReference type="EMBL" id="JAD37058.1"/>
    </source>
</evidence>
<sequence length="24" mass="2788">MSTWRTTRAGRRGLIGRALRSQAW</sequence>
<reference evidence="1" key="1">
    <citation type="submission" date="2014-09" db="EMBL/GenBank/DDBJ databases">
        <authorList>
            <person name="Magalhaes I.L.F."/>
            <person name="Oliveira U."/>
            <person name="Santos F.R."/>
            <person name="Vidigal T.H.D.A."/>
            <person name="Brescovit A.D."/>
            <person name="Santos A.J."/>
        </authorList>
    </citation>
    <scope>NUCLEOTIDE SEQUENCE</scope>
    <source>
        <tissue evidence="1">Shoot tissue taken approximately 20 cm above the soil surface</tissue>
    </source>
</reference>